<protein>
    <submittedName>
        <fullName evidence="5">T9SS type A sorting domain-containing protein</fullName>
    </submittedName>
</protein>
<evidence type="ECO:0000256" key="3">
    <source>
        <dbReference type="SAM" id="SignalP"/>
    </source>
</evidence>
<keyword evidence="2 3" id="KW-0732">Signal</keyword>
<sequence length="1115" mass="124223">MKKILLFAVFLASSLGFSQVQNVTFSIDPSAFNENEEITITVSNVNPSAWGVNDIYLWAWYFDTNGDFGGDSPTNGEWTNSDEAQKFTDNGNGTYSYTLTPTTFYNTTGISRMGMLVKAKDGSGDKKSQDHLVDVGRFQLNLSSPSQNLTILNSGESISISATTTENADFSLKANGTEADVLNNATSYTNNYTVTQSTSFQLDASNGSETQSESFEVIVKPTVTEEALPSGLLDGLNPDPNDNTKATLVLFAPEKEFVYVIGDFNNWQIDGQYLMKKDSSQDRFWIELSGLTPQSNHMYQYLVDGVIRIADPYSEVILDEFNDAFIDATTYPNLPSYPTGSTNHAVTLMRLDDPEYVWQTTNFQKPEVTDLVIYELLIRDFDELHSFDAVRDRLDYLESLGVNAIELMPVSEFDGNISWGYNSSFHMALDKYYGTQDAFKRFVDECHSRGIAVILDVVYNHATGQNPYFRLWNECGGNYDCAVAADNPFFNVNSPNTAFSFFNDMDHTSQATQDYVDRLNRYWLEEYNIDGYRFDFTKGFTNTVGDGNSFDQARIDILTRMYNEIRTYDTDAYVILEHFAPNSEETQLINSGMLVWGNHNFNYNEATLGYHDNGKSNFSSISYLNRGWSTPSNVGYMESHDEERLMNKNLQFGNSDGDYDVKDLATALERQQLAGAFYFSIPGPKMIWQFGELGYDFSINHCEDGSVDESCRTSPKPIRWDYLDQPDRAALYENWSDLIKLKLNEAIFKSSEFTLDVGNANGLKKIQITDQSATGDEIRYITILGNFGVTEQQIVPGFQETGTWYNLLENNRPMEISNTDTPISLAPGAYMIMADQPSLVLIDPNDTDADGVPNADDACPDTPFGATVDVTGCEIFTLPSSNFALKISSETCRSSNNGSIEITAAQALNYTATLSGNGINTSDSFTNNVLFTDLEAGSYEVCITVEGINGYEQCFSLNISEPENLSVFSAIDSQSSTVTLSLNGGNNYNILLNGKLTTTNQSSITLELNRKENTLVVSTDKDCQGTYEETIIISEDILIHPNPVNSGDLVISLPALSDPDVNISMYSYTGKMLLNKVYNQAGRQIRMNMDAYPGGIYILRVQTASGTSNYKILKR</sequence>
<dbReference type="InterPro" id="IPR013783">
    <property type="entry name" value="Ig-like_fold"/>
</dbReference>
<dbReference type="Pfam" id="PF18962">
    <property type="entry name" value="Por_Secre_tail"/>
    <property type="match status" value="1"/>
</dbReference>
<dbReference type="InterPro" id="IPR006047">
    <property type="entry name" value="GH13_cat_dom"/>
</dbReference>
<gene>
    <name evidence="5" type="ORF">GWK08_14415</name>
</gene>
<feature type="chain" id="PRO_5026960508" evidence="3">
    <location>
        <begin position="19"/>
        <end position="1115"/>
    </location>
</feature>
<dbReference type="InterPro" id="IPR028974">
    <property type="entry name" value="TSP_type-3_rpt"/>
</dbReference>
<dbReference type="Gene3D" id="2.60.40.10">
    <property type="entry name" value="Immunoglobulins"/>
    <property type="match status" value="1"/>
</dbReference>
<evidence type="ECO:0000313" key="6">
    <source>
        <dbReference type="Proteomes" id="UP000468581"/>
    </source>
</evidence>
<dbReference type="CDD" id="cd11350">
    <property type="entry name" value="AmyAc_4"/>
    <property type="match status" value="1"/>
</dbReference>
<feature type="domain" description="Glycosyl hydrolase family 13 catalytic" evidence="4">
    <location>
        <begin position="375"/>
        <end position="742"/>
    </location>
</feature>
<evidence type="ECO:0000259" key="4">
    <source>
        <dbReference type="SMART" id="SM00642"/>
    </source>
</evidence>
<organism evidence="5 6">
    <name type="scientific">Leptobacterium flavescens</name>
    <dbReference type="NCBI Taxonomy" id="472055"/>
    <lineage>
        <taxon>Bacteria</taxon>
        <taxon>Pseudomonadati</taxon>
        <taxon>Bacteroidota</taxon>
        <taxon>Flavobacteriia</taxon>
        <taxon>Flavobacteriales</taxon>
        <taxon>Flavobacteriaceae</taxon>
        <taxon>Leptobacterium</taxon>
    </lineage>
</organism>
<dbReference type="InterPro" id="IPR026444">
    <property type="entry name" value="Secre_tail"/>
</dbReference>
<dbReference type="PANTHER" id="PTHR43002">
    <property type="entry name" value="GLYCOGEN DEBRANCHING ENZYME"/>
    <property type="match status" value="1"/>
</dbReference>
<comment type="similarity">
    <text evidence="1">Belongs to the glycosyl hydrolase 13 family.</text>
</comment>
<dbReference type="Proteomes" id="UP000468581">
    <property type="component" value="Unassembled WGS sequence"/>
</dbReference>
<dbReference type="AlphaFoldDB" id="A0A6P0UW38"/>
<dbReference type="NCBIfam" id="TIGR04183">
    <property type="entry name" value="Por_Secre_tail"/>
    <property type="match status" value="1"/>
</dbReference>
<dbReference type="EMBL" id="JAABOO010000003">
    <property type="protein sequence ID" value="NER14646.1"/>
    <property type="molecule type" value="Genomic_DNA"/>
</dbReference>
<evidence type="ECO:0000256" key="1">
    <source>
        <dbReference type="ARBA" id="ARBA00008061"/>
    </source>
</evidence>
<dbReference type="InterPro" id="IPR014756">
    <property type="entry name" value="Ig_E-set"/>
</dbReference>
<dbReference type="SMART" id="SM00642">
    <property type="entry name" value="Aamy"/>
    <property type="match status" value="1"/>
</dbReference>
<dbReference type="SUPFAM" id="SSF103647">
    <property type="entry name" value="TSP type-3 repeat"/>
    <property type="match status" value="1"/>
</dbReference>
<feature type="signal peptide" evidence="3">
    <location>
        <begin position="1"/>
        <end position="18"/>
    </location>
</feature>
<dbReference type="GO" id="GO:0005975">
    <property type="term" value="P:carbohydrate metabolic process"/>
    <property type="evidence" value="ECO:0007669"/>
    <property type="project" value="InterPro"/>
</dbReference>
<comment type="caution">
    <text evidence="5">The sequence shown here is derived from an EMBL/GenBank/DDBJ whole genome shotgun (WGS) entry which is preliminary data.</text>
</comment>
<evidence type="ECO:0000313" key="5">
    <source>
        <dbReference type="EMBL" id="NER14646.1"/>
    </source>
</evidence>
<dbReference type="Gene3D" id="3.20.20.80">
    <property type="entry name" value="Glycosidases"/>
    <property type="match status" value="1"/>
</dbReference>
<name>A0A6P0UW38_9FLAO</name>
<reference evidence="5 6" key="1">
    <citation type="submission" date="2020-01" db="EMBL/GenBank/DDBJ databases">
        <title>Leptobacterium flavescens.</title>
        <authorList>
            <person name="Wang G."/>
        </authorList>
    </citation>
    <scope>NUCLEOTIDE SEQUENCE [LARGE SCALE GENOMIC DNA]</scope>
    <source>
        <strain evidence="5 6">KCTC 22160</strain>
    </source>
</reference>
<dbReference type="Pfam" id="PF00128">
    <property type="entry name" value="Alpha-amylase"/>
    <property type="match status" value="2"/>
</dbReference>
<keyword evidence="6" id="KW-1185">Reference proteome</keyword>
<dbReference type="InterPro" id="IPR017853">
    <property type="entry name" value="GH"/>
</dbReference>
<dbReference type="SUPFAM" id="SSF51445">
    <property type="entry name" value="(Trans)glycosidases"/>
    <property type="match status" value="1"/>
</dbReference>
<accession>A0A6P0UW38</accession>
<dbReference type="GO" id="GO:0005509">
    <property type="term" value="F:calcium ion binding"/>
    <property type="evidence" value="ECO:0007669"/>
    <property type="project" value="InterPro"/>
</dbReference>
<proteinExistence type="inferred from homology"/>
<dbReference type="RefSeq" id="WP_163607930.1">
    <property type="nucleotide sequence ID" value="NZ_JAABOO010000003.1"/>
</dbReference>
<dbReference type="SUPFAM" id="SSF81296">
    <property type="entry name" value="E set domains"/>
    <property type="match status" value="1"/>
</dbReference>
<evidence type="ECO:0000256" key="2">
    <source>
        <dbReference type="ARBA" id="ARBA00022729"/>
    </source>
</evidence>